<organism evidence="3 4">
    <name type="scientific">Collybiopsis confluens</name>
    <dbReference type="NCBI Taxonomy" id="2823264"/>
    <lineage>
        <taxon>Eukaryota</taxon>
        <taxon>Fungi</taxon>
        <taxon>Dikarya</taxon>
        <taxon>Basidiomycota</taxon>
        <taxon>Agaricomycotina</taxon>
        <taxon>Agaricomycetes</taxon>
        <taxon>Agaricomycetidae</taxon>
        <taxon>Agaricales</taxon>
        <taxon>Marasmiineae</taxon>
        <taxon>Omphalotaceae</taxon>
        <taxon>Collybiopsis</taxon>
    </lineage>
</organism>
<dbReference type="GO" id="GO:0005739">
    <property type="term" value="C:mitochondrion"/>
    <property type="evidence" value="ECO:0007669"/>
    <property type="project" value="TreeGrafter"/>
</dbReference>
<name>A0A8H5H5D3_9AGAR</name>
<dbReference type="AlphaFoldDB" id="A0A8H5H5D3"/>
<dbReference type="InterPro" id="IPR051207">
    <property type="entry name" value="ComplexI_NDUFA9_subunit"/>
</dbReference>
<evidence type="ECO:0000256" key="2">
    <source>
        <dbReference type="SAM" id="SignalP"/>
    </source>
</evidence>
<feature type="compositionally biased region" description="Polar residues" evidence="1">
    <location>
        <begin position="161"/>
        <end position="181"/>
    </location>
</feature>
<feature type="chain" id="PRO_5034592223" evidence="2">
    <location>
        <begin position="21"/>
        <end position="565"/>
    </location>
</feature>
<dbReference type="SUPFAM" id="SSF50685">
    <property type="entry name" value="Barwin-like endoglucanases"/>
    <property type="match status" value="1"/>
</dbReference>
<dbReference type="InterPro" id="IPR036291">
    <property type="entry name" value="NAD(P)-bd_dom_sf"/>
</dbReference>
<dbReference type="Proteomes" id="UP000518752">
    <property type="component" value="Unassembled WGS sequence"/>
</dbReference>
<dbReference type="GO" id="GO:0044877">
    <property type="term" value="F:protein-containing complex binding"/>
    <property type="evidence" value="ECO:0007669"/>
    <property type="project" value="TreeGrafter"/>
</dbReference>
<feature type="compositionally biased region" description="Acidic residues" evidence="1">
    <location>
        <begin position="101"/>
        <end position="113"/>
    </location>
</feature>
<feature type="signal peptide" evidence="2">
    <location>
        <begin position="1"/>
        <end position="20"/>
    </location>
</feature>
<dbReference type="OrthoDB" id="276721at2759"/>
<evidence type="ECO:0000256" key="1">
    <source>
        <dbReference type="SAM" id="MobiDB-lite"/>
    </source>
</evidence>
<proteinExistence type="predicted"/>
<feature type="region of interest" description="Disordered" evidence="1">
    <location>
        <begin position="82"/>
        <end position="181"/>
    </location>
</feature>
<accession>A0A8H5H5D3</accession>
<dbReference type="Gene3D" id="3.40.50.720">
    <property type="entry name" value="NAD(P)-binding Rossmann-like Domain"/>
    <property type="match status" value="1"/>
</dbReference>
<protein>
    <submittedName>
        <fullName evidence="3">Uncharacterized protein</fullName>
    </submittedName>
</protein>
<dbReference type="PANTHER" id="PTHR12126:SF16">
    <property type="entry name" value="MIOREX COMPLEX COMPONENT 2"/>
    <property type="match status" value="1"/>
</dbReference>
<dbReference type="CDD" id="cd22191">
    <property type="entry name" value="DPBB_RlpA_EXP_N-like"/>
    <property type="match status" value="1"/>
</dbReference>
<evidence type="ECO:0000313" key="3">
    <source>
        <dbReference type="EMBL" id="KAF5377037.1"/>
    </source>
</evidence>
<keyword evidence="4" id="KW-1185">Reference proteome</keyword>
<dbReference type="Gene3D" id="2.40.40.10">
    <property type="entry name" value="RlpA-like domain"/>
    <property type="match status" value="1"/>
</dbReference>
<dbReference type="SUPFAM" id="SSF51735">
    <property type="entry name" value="NAD(P)-binding Rossmann-fold domains"/>
    <property type="match status" value="1"/>
</dbReference>
<comment type="caution">
    <text evidence="3">The sequence shown here is derived from an EMBL/GenBank/DDBJ whole genome shotgun (WGS) entry which is preliminary data.</text>
</comment>
<reference evidence="3 4" key="1">
    <citation type="journal article" date="2020" name="ISME J.">
        <title>Uncovering the hidden diversity of litter-decomposition mechanisms in mushroom-forming fungi.</title>
        <authorList>
            <person name="Floudas D."/>
            <person name="Bentzer J."/>
            <person name="Ahren D."/>
            <person name="Johansson T."/>
            <person name="Persson P."/>
            <person name="Tunlid A."/>
        </authorList>
    </citation>
    <scope>NUCLEOTIDE SEQUENCE [LARGE SCALE GENOMIC DNA]</scope>
    <source>
        <strain evidence="3 4">CBS 406.79</strain>
    </source>
</reference>
<feature type="compositionally biased region" description="Low complexity" evidence="1">
    <location>
        <begin position="86"/>
        <end position="100"/>
    </location>
</feature>
<gene>
    <name evidence="3" type="ORF">D9757_007725</name>
</gene>
<dbReference type="InterPro" id="IPR036908">
    <property type="entry name" value="RlpA-like_sf"/>
</dbReference>
<dbReference type="PANTHER" id="PTHR12126">
    <property type="entry name" value="NADH-UBIQUINONE OXIDOREDUCTASE 39 KDA SUBUNIT-RELATED"/>
    <property type="match status" value="1"/>
</dbReference>
<dbReference type="EMBL" id="JAACJN010000086">
    <property type="protein sequence ID" value="KAF5377037.1"/>
    <property type="molecule type" value="Genomic_DNA"/>
</dbReference>
<keyword evidence="2" id="KW-0732">Signal</keyword>
<evidence type="ECO:0000313" key="4">
    <source>
        <dbReference type="Proteomes" id="UP000518752"/>
    </source>
</evidence>
<sequence length="565" mass="60471">MHALSVAAIVLSLSAHATLGYVVPRKEAPSTYAEGYLEPYQQYHTRYLAIGCQFQHNNATFFNACCHPMLATETLDTARPSFCRPSASSSASAAQATSSSDDSDDDEDDDCDDQSSSTPAPSITSQSTSAIPSSSPKPTSTHKPKPTPTPTSTKQPERPAPTSSPAAQPKSNTGSTDTATGSSEVFTGGFATFFYQNGVAGACGTVHSDNDLIVAIDQQRYGNSGARSQFCGKTVSINGKGKTVNAVVADDCPTCAKYVSSILLSVCKFIILQYSSGRPYTTPKGHSPQWTSKVTWLKGSAKDPSSFSDALSETHGVVHTLGTLFEDAGKYKRALREGDIPKVIGSALSSIFDSQNPLGKGGEGSYEDINRDSALRVCETFMSCGEGKKYPSPRPFVYISAEDVFRPFIPARYIETKREAENGIEAMLSKASPNQFRGVYVRPSLVYHAHYRPLTTPAAAALDLSFNLHRKIPPGLPTPSHILRRLGAALSLQSSPMNEVADLGSPLDSIANAMTIPPIHVDHVAEAIAIVLVDDAIKGVVGVQRMRELMGWWPESHPEKASQPT</sequence>
<feature type="compositionally biased region" description="Low complexity" evidence="1">
    <location>
        <begin position="114"/>
        <end position="139"/>
    </location>
</feature>